<evidence type="ECO:0000313" key="2">
    <source>
        <dbReference type="EMBL" id="OMP13134.1"/>
    </source>
</evidence>
<proteinExistence type="predicted"/>
<evidence type="ECO:0000313" key="3">
    <source>
        <dbReference type="Proteomes" id="UP000187203"/>
    </source>
</evidence>
<dbReference type="AlphaFoldDB" id="A0A1R3L1C8"/>
<protein>
    <submittedName>
        <fullName evidence="2">Piwi-like protein 3</fullName>
    </submittedName>
</protein>
<dbReference type="EMBL" id="AWUE01005066">
    <property type="protein sequence ID" value="OMP13134.1"/>
    <property type="molecule type" value="Genomic_DNA"/>
</dbReference>
<keyword evidence="3" id="KW-1185">Reference proteome</keyword>
<accession>A0A1R3L1C8</accession>
<name>A0A1R3L1C8_9ROSI</name>
<feature type="region of interest" description="Disordered" evidence="1">
    <location>
        <begin position="65"/>
        <end position="124"/>
    </location>
</feature>
<feature type="non-terminal residue" evidence="2">
    <location>
        <position position="1"/>
    </location>
</feature>
<comment type="caution">
    <text evidence="2">The sequence shown here is derived from an EMBL/GenBank/DDBJ whole genome shotgun (WGS) entry which is preliminary data.</text>
</comment>
<gene>
    <name evidence="2" type="ORF">COLO4_02220</name>
</gene>
<evidence type="ECO:0000256" key="1">
    <source>
        <dbReference type="SAM" id="MobiDB-lite"/>
    </source>
</evidence>
<sequence length="124" mass="12935">ETLAGQVGTGRHLQFGIDGDHLDAGFEGALDDLGAVVGVAAALHQQVAMIDEIRHRLGERLGQRIVGDRGDGPAGQDAGHGHVVIVTADEPSQAARDHAGTDDADTGDRGLGGHRIDSFQRECR</sequence>
<dbReference type="Proteomes" id="UP000187203">
    <property type="component" value="Unassembled WGS sequence"/>
</dbReference>
<feature type="compositionally biased region" description="Basic and acidic residues" evidence="1">
    <location>
        <begin position="114"/>
        <end position="124"/>
    </location>
</feature>
<reference evidence="3" key="1">
    <citation type="submission" date="2013-09" db="EMBL/GenBank/DDBJ databases">
        <title>Corchorus olitorius genome sequencing.</title>
        <authorList>
            <person name="Alam M."/>
            <person name="Haque M.S."/>
            <person name="Islam M.S."/>
            <person name="Emdad E.M."/>
            <person name="Islam M.M."/>
            <person name="Ahmed B."/>
            <person name="Halim A."/>
            <person name="Hossen Q.M.M."/>
            <person name="Hossain M.Z."/>
            <person name="Ahmed R."/>
            <person name="Khan M.M."/>
            <person name="Islam R."/>
            <person name="Rashid M.M."/>
            <person name="Khan S.A."/>
            <person name="Rahman M.S."/>
            <person name="Alam M."/>
            <person name="Yahiya A.S."/>
            <person name="Khan M.S."/>
            <person name="Azam M.S."/>
            <person name="Haque T."/>
            <person name="Lashkar M.Z.H."/>
            <person name="Akhand A.I."/>
            <person name="Morshed G."/>
            <person name="Roy S."/>
            <person name="Uddin K.S."/>
            <person name="Rabeya T."/>
            <person name="Hossain A.S."/>
            <person name="Chowdhury A."/>
            <person name="Snigdha A.R."/>
            <person name="Mortoza M.S."/>
            <person name="Matin S.A."/>
            <person name="Hoque S.M.E."/>
            <person name="Islam M.K."/>
            <person name="Roy D.K."/>
            <person name="Haider R."/>
            <person name="Moosa M.M."/>
            <person name="Elias S.M."/>
            <person name="Hasan A.M."/>
            <person name="Jahan S."/>
            <person name="Shafiuddin M."/>
            <person name="Mahmood N."/>
            <person name="Shommy N.S."/>
        </authorList>
    </citation>
    <scope>NUCLEOTIDE SEQUENCE [LARGE SCALE GENOMIC DNA]</scope>
    <source>
        <strain evidence="3">cv. O-4</strain>
    </source>
</reference>
<organism evidence="2 3">
    <name type="scientific">Corchorus olitorius</name>
    <dbReference type="NCBI Taxonomy" id="93759"/>
    <lineage>
        <taxon>Eukaryota</taxon>
        <taxon>Viridiplantae</taxon>
        <taxon>Streptophyta</taxon>
        <taxon>Embryophyta</taxon>
        <taxon>Tracheophyta</taxon>
        <taxon>Spermatophyta</taxon>
        <taxon>Magnoliopsida</taxon>
        <taxon>eudicotyledons</taxon>
        <taxon>Gunneridae</taxon>
        <taxon>Pentapetalae</taxon>
        <taxon>rosids</taxon>
        <taxon>malvids</taxon>
        <taxon>Malvales</taxon>
        <taxon>Malvaceae</taxon>
        <taxon>Grewioideae</taxon>
        <taxon>Apeibeae</taxon>
        <taxon>Corchorus</taxon>
    </lineage>
</organism>